<feature type="compositionally biased region" description="Low complexity" evidence="1">
    <location>
        <begin position="1546"/>
        <end position="1565"/>
    </location>
</feature>
<sequence>MRPDSDWRRSAAAGRVALVALSLSLCIQAALSQLPTNSDYTTDADWSSGISAQGPGGCTMAKKAEFKPPPTCPPPRVPVSREQAVTMGHRFAPILYQHPLDSSWLSDPATWYSQANKYETVTWQTVNKFVVPPDTGYSEQEYIEGQPLVASRLFTPKYNATSDTTNFTVVSSEELQRRAVVDPVVDGRLTGKVYYTLFRPFDTKEGTLYPHSYVYSYMLFYPWNGCSNQLLATQVDGKDQGIEYYMCADGSHEGDLEHIKVWVCEADMLNDDPSTAIRRAQYSQHGWLPDFDCTAGECNWEKDEQGTRRLVAYAGLFSHSNYNNATNLYVYEKIKLTSIINMDGLYIGDRYAKGPVFYPNQNNTLWLPYMSEMQPGQLKREFAWAAFPGTWGGTLYSTNGRTVTCLFNNLTVEGPCNSTNPAYYILSLVIRPIGASMDNITWGNLDGGNTVTGPLWHRAFAFNWELERAAPLYSESVMGGFLDPFDGLCPFEANITTPDEGAGVFPHTNLMQFLGAVVGLVLAASVVSFAMVLPILLVRREDKVLLQLKQEVELIQQQGASGPSGAAPPQKAEQLQELPAPPPAPLPPPGAPPPLPATGEVVRGGVGAAAAAAAVGSPSTAAANGSSADADAAAPHHQTATVSTTDCSESTNSAAGGGPAAAAASPTAASAAAAAAAAAAAGEADGGKPDAAGKAPPHQSVQMSIVDLSHDFITRAFHASVMHRYMLMAWMFVGGACFISAVVLGVLGIADVATALDRLVPLPLWKTLSSAISVVYAIFGIVNLAIIITSVWIRPRVSQACYAWCSAHWPCACCKSVNRMEATRRSWTAHAVLAGLLAIELNVTMLIFALGLMMWVARLGIEESCYYILTGLFTHAYFLSDVCLDLSSIGIYTPVCGADLSMLCAVWSDLNVDYLVYAGLLFVIAETMFLVLATTNYVGMRTGAAITAAMDLASQASREAEAAEAAEARRRRRKHPQAVVSAATAIATGGVRRASGWSGLLKRKVPMVAPAAAQQPDGGAAAPAAAARQMQSSPALGALGGGAGADADAAAGGAGDAGGPVAQANKYETVTWQTVNKFVVPPDTGYSEQEYIEGQPLVASRLFTPKYNATSDTTNFTVVSSEELQRRAVVDPVVDGRLTGKVYYTLFRPFDTKEGTLYPHSYVYSYMLFYPWNGCSNQLLATQVDGKDQGIEYYMCADGSHEGDLEHIKVWVCEADMLNDDPSTAIRRTQYSQHGWLPDFDCTAGQCNWEKDEQGTRRLVAYAGLFSHSNYNNATNLYVYEKIKWTSIMNMDGLYIGDRYAKGPVFYPNQNNTLWLPYMSEMQPGQLKREFAWAAFPGTWGGTLYSTNGRTVTCLFNNLTVEGPCNATNPAYYILSLVIRPIGESMDNITWGNQDGGNTVTGPLWHRAFAFNWELERAAPLYSESVMGGFLDQFDGLCPFEANITTPDEGAGVFPHTNLKQFLGAVVGLVLAASVVAFAMVLPILLVRREEKVLLELKQEVERIQLQGGSGPSGALPPHKEEQLQELPAPPPAPLPPPGAPPPLPAAEEAATGGVSGAAAVAVASPQQQPKATVSTTDCSESTDSGAGGGPAAAAAASPTAASAEAAAAAAAGEADGGKHDAAGKAPQHQSIQMSLVDMSHDFINRAFHASVMHRYMLMAWVFVGVACFISAVVLGVLGIADVATALDRLVPLPLWKTLSSAISVVYAIFGIVNLAIIITSVWIRPQVSQACYAWCSTHSPCACCKSVNRMEATRQSWTAHAVLAGLLAIELNVTMLIFSLGLMMWVARLGIEESCYYILTGLFTQAYFLSDVCLDLSSIGIYTPVCGADLSMLCAVWSDLNVDYLVYAGLLFVIAETMFLVLPTTNYVGMRTGAAITAAMDLASQASREAEAAEARRRRRKHPQAVVSAATAIATGGVRRASGWSGMFRRKVLLVAPAALQQPDSGAAAPAAAARQVQSSPALGGLGGGAGDGADAAAAGRAGDAGGPAAQVAPPAGQAASRE</sequence>
<dbReference type="Proteomes" id="UP000650467">
    <property type="component" value="Unassembled WGS sequence"/>
</dbReference>
<dbReference type="EMBL" id="JAEHOC010000040">
    <property type="protein sequence ID" value="KAG2427432.1"/>
    <property type="molecule type" value="Genomic_DNA"/>
</dbReference>
<feature type="transmembrane region" description="Helical" evidence="2">
    <location>
        <begin position="891"/>
        <end position="908"/>
    </location>
</feature>
<feature type="region of interest" description="Disordered" evidence="1">
    <location>
        <begin position="559"/>
        <end position="601"/>
    </location>
</feature>
<evidence type="ECO:0000256" key="2">
    <source>
        <dbReference type="SAM" id="Phobius"/>
    </source>
</evidence>
<protein>
    <submittedName>
        <fullName evidence="4">Uncharacterized protein</fullName>
    </submittedName>
</protein>
<feature type="region of interest" description="Disordered" evidence="1">
    <location>
        <begin position="1506"/>
        <end position="1596"/>
    </location>
</feature>
<feature type="signal peptide" evidence="3">
    <location>
        <begin position="1"/>
        <end position="32"/>
    </location>
</feature>
<feature type="transmembrane region" description="Helical" evidence="2">
    <location>
        <begin position="1701"/>
        <end position="1724"/>
    </location>
</feature>
<dbReference type="OrthoDB" id="512792at2759"/>
<keyword evidence="2" id="KW-1133">Transmembrane helix</keyword>
<keyword evidence="2" id="KW-0812">Transmembrane</keyword>
<keyword evidence="3" id="KW-0732">Signal</keyword>
<dbReference type="PANTHER" id="PTHR48174:SF5">
    <property type="entry name" value="VACUOLAR PROTEIN SORTING-ASSOCIATED PROTEIN 62"/>
    <property type="match status" value="1"/>
</dbReference>
<feature type="transmembrane region" description="Helical" evidence="2">
    <location>
        <begin position="1462"/>
        <end position="1487"/>
    </location>
</feature>
<keyword evidence="5" id="KW-1185">Reference proteome</keyword>
<feature type="compositionally biased region" description="Low complexity" evidence="1">
    <location>
        <begin position="1952"/>
        <end position="1964"/>
    </location>
</feature>
<feature type="transmembrane region" description="Helical" evidence="2">
    <location>
        <begin position="770"/>
        <end position="793"/>
    </location>
</feature>
<keyword evidence="2" id="KW-0472">Membrane</keyword>
<proteinExistence type="predicted"/>
<feature type="compositionally biased region" description="Polar residues" evidence="1">
    <location>
        <begin position="638"/>
        <end position="653"/>
    </location>
</feature>
<feature type="compositionally biased region" description="Low complexity" evidence="1">
    <location>
        <begin position="619"/>
        <end position="633"/>
    </location>
</feature>
<feature type="region of interest" description="Disordered" evidence="1">
    <location>
        <begin position="1952"/>
        <end position="2004"/>
    </location>
</feature>
<evidence type="ECO:0000256" key="3">
    <source>
        <dbReference type="SAM" id="SignalP"/>
    </source>
</evidence>
<feature type="compositionally biased region" description="Pro residues" evidence="1">
    <location>
        <begin position="579"/>
        <end position="596"/>
    </location>
</feature>
<feature type="region of interest" description="Disordered" evidence="1">
    <location>
        <begin position="619"/>
        <end position="662"/>
    </location>
</feature>
<dbReference type="PANTHER" id="PTHR48174">
    <property type="entry name" value="DUF946 FAMILY PROTEIN"/>
    <property type="match status" value="1"/>
</dbReference>
<organism evidence="4 5">
    <name type="scientific">Chlamydomonas incerta</name>
    <dbReference type="NCBI Taxonomy" id="51695"/>
    <lineage>
        <taxon>Eukaryota</taxon>
        <taxon>Viridiplantae</taxon>
        <taxon>Chlorophyta</taxon>
        <taxon>core chlorophytes</taxon>
        <taxon>Chlorophyceae</taxon>
        <taxon>CS clade</taxon>
        <taxon>Chlamydomonadales</taxon>
        <taxon>Chlamydomonadaceae</taxon>
        <taxon>Chlamydomonas</taxon>
    </lineage>
</organism>
<feature type="transmembrane region" description="Helical" evidence="2">
    <location>
        <begin position="513"/>
        <end position="538"/>
    </location>
</feature>
<feature type="transmembrane region" description="Helical" evidence="2">
    <location>
        <begin position="1760"/>
        <end position="1785"/>
    </location>
</feature>
<feature type="compositionally biased region" description="Polar residues" evidence="1">
    <location>
        <begin position="1566"/>
        <end position="1585"/>
    </location>
</feature>
<feature type="transmembrane region" description="Helical" evidence="2">
    <location>
        <begin position="829"/>
        <end position="854"/>
    </location>
</feature>
<accession>A0A835SHS1</accession>
<feature type="chain" id="PRO_5032381716" evidence="3">
    <location>
        <begin position="33"/>
        <end position="2004"/>
    </location>
</feature>
<feature type="transmembrane region" description="Helical" evidence="2">
    <location>
        <begin position="1845"/>
        <end position="1863"/>
    </location>
</feature>
<feature type="transmembrane region" description="Helical" evidence="2">
    <location>
        <begin position="1656"/>
        <end position="1681"/>
    </location>
</feature>
<feature type="transmembrane region" description="Helical" evidence="2">
    <location>
        <begin position="725"/>
        <end position="750"/>
    </location>
</feature>
<feature type="compositionally biased region" description="Low complexity" evidence="1">
    <location>
        <begin position="1974"/>
        <end position="2004"/>
    </location>
</feature>
<evidence type="ECO:0000256" key="1">
    <source>
        <dbReference type="SAM" id="MobiDB-lite"/>
    </source>
</evidence>
<comment type="caution">
    <text evidence="4">The sequence shown here is derived from an EMBL/GenBank/DDBJ whole genome shotgun (WGS) entry which is preliminary data.</text>
</comment>
<name>A0A835SHS1_CHLIN</name>
<feature type="transmembrane region" description="Helical" evidence="2">
    <location>
        <begin position="914"/>
        <end position="933"/>
    </location>
</feature>
<evidence type="ECO:0000313" key="5">
    <source>
        <dbReference type="Proteomes" id="UP000650467"/>
    </source>
</evidence>
<feature type="compositionally biased region" description="Pro residues" evidence="1">
    <location>
        <begin position="1528"/>
        <end position="1545"/>
    </location>
</feature>
<reference evidence="4" key="1">
    <citation type="journal article" date="2020" name="bioRxiv">
        <title>Comparative genomics of Chlamydomonas.</title>
        <authorList>
            <person name="Craig R.J."/>
            <person name="Hasan A.R."/>
            <person name="Ness R.W."/>
            <person name="Keightley P.D."/>
        </authorList>
    </citation>
    <scope>NUCLEOTIDE SEQUENCE</scope>
    <source>
        <strain evidence="4">SAG 7.73</strain>
    </source>
</reference>
<evidence type="ECO:0000313" key="4">
    <source>
        <dbReference type="EMBL" id="KAG2427432.1"/>
    </source>
</evidence>
<gene>
    <name evidence="4" type="ORF">HXX76_012368</name>
</gene>